<evidence type="ECO:0000313" key="2">
    <source>
        <dbReference type="Proteomes" id="UP000663836"/>
    </source>
</evidence>
<evidence type="ECO:0000313" key="1">
    <source>
        <dbReference type="EMBL" id="CAF3949739.1"/>
    </source>
</evidence>
<name>A0A819KIT4_9BILA</name>
<dbReference type="EMBL" id="CAJOBD010003462">
    <property type="protein sequence ID" value="CAF3949739.1"/>
    <property type="molecule type" value="Genomic_DNA"/>
</dbReference>
<dbReference type="Proteomes" id="UP000663836">
    <property type="component" value="Unassembled WGS sequence"/>
</dbReference>
<feature type="non-terminal residue" evidence="1">
    <location>
        <position position="37"/>
    </location>
</feature>
<protein>
    <submittedName>
        <fullName evidence="1">Uncharacterized protein</fullName>
    </submittedName>
</protein>
<dbReference type="AlphaFoldDB" id="A0A819KIT4"/>
<gene>
    <name evidence="1" type="ORF">JBS370_LOCUS23464</name>
</gene>
<accession>A0A819KIT4</accession>
<comment type="caution">
    <text evidence="1">The sequence shown here is derived from an EMBL/GenBank/DDBJ whole genome shotgun (WGS) entry which is preliminary data.</text>
</comment>
<organism evidence="1 2">
    <name type="scientific">Rotaria sordida</name>
    <dbReference type="NCBI Taxonomy" id="392033"/>
    <lineage>
        <taxon>Eukaryota</taxon>
        <taxon>Metazoa</taxon>
        <taxon>Spiralia</taxon>
        <taxon>Gnathifera</taxon>
        <taxon>Rotifera</taxon>
        <taxon>Eurotatoria</taxon>
        <taxon>Bdelloidea</taxon>
        <taxon>Philodinida</taxon>
        <taxon>Philodinidae</taxon>
        <taxon>Rotaria</taxon>
    </lineage>
</organism>
<sequence length="37" mass="4243">MTFNEQAANIIRNQAEFLTHIETLSHSGEWGLQRVAE</sequence>
<reference evidence="1" key="1">
    <citation type="submission" date="2021-02" db="EMBL/GenBank/DDBJ databases">
        <authorList>
            <person name="Nowell W R."/>
        </authorList>
    </citation>
    <scope>NUCLEOTIDE SEQUENCE</scope>
</reference>
<proteinExistence type="predicted"/>